<keyword evidence="14" id="KW-1185">Reference proteome</keyword>
<evidence type="ECO:0000256" key="10">
    <source>
        <dbReference type="PIRSR" id="PIRSR036979-1"/>
    </source>
</evidence>
<dbReference type="NCBIfam" id="TIGR01229">
    <property type="entry name" value="rocF_arginase"/>
    <property type="match status" value="1"/>
</dbReference>
<feature type="non-terminal residue" evidence="13">
    <location>
        <position position="340"/>
    </location>
</feature>
<evidence type="ECO:0000256" key="1">
    <source>
        <dbReference type="ARBA" id="ARBA00005098"/>
    </source>
</evidence>
<feature type="binding site" evidence="10">
    <location>
        <position position="144"/>
    </location>
    <ligand>
        <name>Mn(2+)</name>
        <dbReference type="ChEBI" id="CHEBI:29035"/>
        <label>1</label>
    </ligand>
</feature>
<keyword evidence="7 12" id="KW-0378">Hydrolase</keyword>
<dbReference type="PROSITE" id="PS51409">
    <property type="entry name" value="ARGINASE_2"/>
    <property type="match status" value="1"/>
</dbReference>
<feature type="binding site" evidence="10">
    <location>
        <position position="142"/>
    </location>
    <ligand>
        <name>Mn(2+)</name>
        <dbReference type="ChEBI" id="CHEBI:29035"/>
        <label>1</label>
    </ligand>
</feature>
<feature type="binding site" evidence="10">
    <location>
        <position position="252"/>
    </location>
    <ligand>
        <name>Mn(2+)</name>
        <dbReference type="ChEBI" id="CHEBI:29035"/>
        <label>1</label>
    </ligand>
</feature>
<evidence type="ECO:0000256" key="3">
    <source>
        <dbReference type="ARBA" id="ARBA00018123"/>
    </source>
</evidence>
<dbReference type="Proteomes" id="UP000054359">
    <property type="component" value="Unassembled WGS sequence"/>
</dbReference>
<evidence type="ECO:0000313" key="14">
    <source>
        <dbReference type="Proteomes" id="UP000054359"/>
    </source>
</evidence>
<keyword evidence="5 12" id="KW-0056">Arginine metabolism</keyword>
<dbReference type="Pfam" id="PF00491">
    <property type="entry name" value="Arginase"/>
    <property type="match status" value="1"/>
</dbReference>
<comment type="catalytic activity">
    <reaction evidence="9 12">
        <text>L-arginine + H2O = urea + L-ornithine</text>
        <dbReference type="Rhea" id="RHEA:20569"/>
        <dbReference type="ChEBI" id="CHEBI:15377"/>
        <dbReference type="ChEBI" id="CHEBI:16199"/>
        <dbReference type="ChEBI" id="CHEBI:32682"/>
        <dbReference type="ChEBI" id="CHEBI:46911"/>
        <dbReference type="EC" id="3.5.3.1"/>
    </reaction>
</comment>
<dbReference type="OrthoDB" id="9992747at2759"/>
<dbReference type="OMA" id="YKEFRYA"/>
<organism evidence="13 14">
    <name type="scientific">Stegodyphus mimosarum</name>
    <name type="common">African social velvet spider</name>
    <dbReference type="NCBI Taxonomy" id="407821"/>
    <lineage>
        <taxon>Eukaryota</taxon>
        <taxon>Metazoa</taxon>
        <taxon>Ecdysozoa</taxon>
        <taxon>Arthropoda</taxon>
        <taxon>Chelicerata</taxon>
        <taxon>Arachnida</taxon>
        <taxon>Araneae</taxon>
        <taxon>Araneomorphae</taxon>
        <taxon>Entelegynae</taxon>
        <taxon>Eresoidea</taxon>
        <taxon>Eresidae</taxon>
        <taxon>Stegodyphus</taxon>
    </lineage>
</organism>
<dbReference type="InterPro" id="IPR006035">
    <property type="entry name" value="Ureohydrolase"/>
</dbReference>
<keyword evidence="4 12" id="KW-0835">Urea cycle</keyword>
<keyword evidence="6 10" id="KW-0479">Metal-binding</keyword>
<dbReference type="EC" id="3.5.3.1" evidence="2 12"/>
<keyword evidence="8 10" id="KW-0464">Manganese</keyword>
<dbReference type="GO" id="GO:0005829">
    <property type="term" value="C:cytosol"/>
    <property type="evidence" value="ECO:0007669"/>
    <property type="project" value="TreeGrafter"/>
</dbReference>
<comment type="pathway">
    <text evidence="1 12">Nitrogen metabolism; urea cycle; L-ornithine and urea from L-arginine: step 1/1.</text>
</comment>
<reference evidence="13 14" key="1">
    <citation type="submission" date="2013-11" db="EMBL/GenBank/DDBJ databases">
        <title>Genome sequencing of Stegodyphus mimosarum.</title>
        <authorList>
            <person name="Bechsgaard J."/>
        </authorList>
    </citation>
    <scope>NUCLEOTIDE SEQUENCE [LARGE SCALE GENOMIC DNA]</scope>
</reference>
<dbReference type="CDD" id="cd09989">
    <property type="entry name" value="Arginase"/>
    <property type="match status" value="1"/>
</dbReference>
<evidence type="ECO:0000256" key="2">
    <source>
        <dbReference type="ARBA" id="ARBA00012168"/>
    </source>
</evidence>
<evidence type="ECO:0000256" key="11">
    <source>
        <dbReference type="PROSITE-ProRule" id="PRU00742"/>
    </source>
</evidence>
<dbReference type="STRING" id="407821.A0A087TFD2"/>
<evidence type="ECO:0000256" key="7">
    <source>
        <dbReference type="ARBA" id="ARBA00022801"/>
    </source>
</evidence>
<dbReference type="PANTHER" id="PTHR43782:SF3">
    <property type="entry name" value="ARGINASE"/>
    <property type="match status" value="1"/>
</dbReference>
<dbReference type="InterPro" id="IPR014033">
    <property type="entry name" value="Arginase"/>
</dbReference>
<sequence>MFARIFCQNLICTQNFSKKICFRSISVGILGAPFSKGQPKQGVDQAPDAFRKFGLIKELQSLGLDVKDYGNVLFEDENELSTYDKLKFPLTVGAACKKVSNAVKEVLSDNKKCITLGGDHSLGIGTVYGHSLVHDMCVLWIDAHADINTAHTTLTGNIHGMPCSFLITELQKYQNKIPGFGWIKPCVRKSNIAYIGLRDIDAFEKLILTKEEIVHFTMRDIDKLGIFEVTHRALEAINPTGKLSLHVSFDIDSIDKLTTPSTGTPVIGGMTVREALCLAEEIARHGSLQALDVVEVNPMMGSSEQVQNTLNVAIMVIKTFMGYSRHGVVPRDVKEVPMGT</sequence>
<comment type="cofactor">
    <cofactor evidence="10 12">
        <name>Mn(2+)</name>
        <dbReference type="ChEBI" id="CHEBI:29035"/>
    </cofactor>
    <text evidence="10 12">Binds 2 manganese ions per subunit.</text>
</comment>
<accession>A0A087TFD2</accession>
<dbReference type="GO" id="GO:0005634">
    <property type="term" value="C:nucleus"/>
    <property type="evidence" value="ECO:0007669"/>
    <property type="project" value="TreeGrafter"/>
</dbReference>
<proteinExistence type="inferred from homology"/>
<feature type="binding site" evidence="10">
    <location>
        <position position="146"/>
    </location>
    <ligand>
        <name>Mn(2+)</name>
        <dbReference type="ChEBI" id="CHEBI:29035"/>
        <label>1</label>
    </ligand>
</feature>
<name>A0A087TFD2_STEMI</name>
<dbReference type="EMBL" id="KK114971">
    <property type="protein sequence ID" value="KFM63821.1"/>
    <property type="molecule type" value="Genomic_DNA"/>
</dbReference>
<gene>
    <name evidence="13" type="ORF">X975_04213</name>
</gene>
<dbReference type="GO" id="GO:0000050">
    <property type="term" value="P:urea cycle"/>
    <property type="evidence" value="ECO:0007669"/>
    <property type="project" value="UniProtKB-UniPathway"/>
</dbReference>
<evidence type="ECO:0000256" key="6">
    <source>
        <dbReference type="ARBA" id="ARBA00022723"/>
    </source>
</evidence>
<protein>
    <recommendedName>
        <fullName evidence="3 12">Arginase</fullName>
        <ecNumber evidence="2 12">3.5.3.1</ecNumber>
    </recommendedName>
</protein>
<dbReference type="UniPathway" id="UPA00158">
    <property type="reaction ID" value="UER00270"/>
</dbReference>
<evidence type="ECO:0000313" key="13">
    <source>
        <dbReference type="EMBL" id="KFM63821.1"/>
    </source>
</evidence>
<evidence type="ECO:0000256" key="8">
    <source>
        <dbReference type="ARBA" id="ARBA00023211"/>
    </source>
</evidence>
<evidence type="ECO:0000256" key="4">
    <source>
        <dbReference type="ARBA" id="ARBA00022436"/>
    </source>
</evidence>
<dbReference type="GO" id="GO:0030145">
    <property type="term" value="F:manganese ion binding"/>
    <property type="evidence" value="ECO:0007669"/>
    <property type="project" value="TreeGrafter"/>
</dbReference>
<dbReference type="PANTHER" id="PTHR43782">
    <property type="entry name" value="ARGINASE"/>
    <property type="match status" value="1"/>
</dbReference>
<evidence type="ECO:0000256" key="12">
    <source>
        <dbReference type="RuleBase" id="RU361159"/>
    </source>
</evidence>
<dbReference type="PIRSF" id="PIRSF036979">
    <property type="entry name" value="Arginase"/>
    <property type="match status" value="1"/>
</dbReference>
<feature type="binding site" evidence="10">
    <location>
        <position position="120"/>
    </location>
    <ligand>
        <name>Mn(2+)</name>
        <dbReference type="ChEBI" id="CHEBI:29035"/>
        <label>1</label>
    </ligand>
</feature>
<dbReference type="PRINTS" id="PR00116">
    <property type="entry name" value="ARGINASE"/>
</dbReference>
<dbReference type="GO" id="GO:0006525">
    <property type="term" value="P:arginine metabolic process"/>
    <property type="evidence" value="ECO:0007669"/>
    <property type="project" value="UniProtKB-KW"/>
</dbReference>
<evidence type="ECO:0000256" key="9">
    <source>
        <dbReference type="ARBA" id="ARBA00047391"/>
    </source>
</evidence>
<evidence type="ECO:0000256" key="5">
    <source>
        <dbReference type="ARBA" id="ARBA00022503"/>
    </source>
</evidence>
<comment type="similarity">
    <text evidence="11 12">Belongs to the arginase family.</text>
</comment>
<dbReference type="SUPFAM" id="SSF52768">
    <property type="entry name" value="Arginase/deacetylase"/>
    <property type="match status" value="1"/>
</dbReference>
<dbReference type="AlphaFoldDB" id="A0A087TFD2"/>
<dbReference type="Gene3D" id="3.40.800.10">
    <property type="entry name" value="Ureohydrolase domain"/>
    <property type="match status" value="1"/>
</dbReference>
<dbReference type="InterPro" id="IPR023696">
    <property type="entry name" value="Ureohydrolase_dom_sf"/>
</dbReference>
<feature type="binding site" evidence="10">
    <location>
        <position position="250"/>
    </location>
    <ligand>
        <name>Mn(2+)</name>
        <dbReference type="ChEBI" id="CHEBI:29035"/>
        <label>1</label>
    </ligand>
</feature>
<dbReference type="FunFam" id="3.40.800.10:FF:000012">
    <property type="entry name" value="Arginase"/>
    <property type="match status" value="1"/>
</dbReference>
<dbReference type="GO" id="GO:0004053">
    <property type="term" value="F:arginase activity"/>
    <property type="evidence" value="ECO:0007669"/>
    <property type="project" value="UniProtKB-EC"/>
</dbReference>